<evidence type="ECO:0000259" key="12">
    <source>
        <dbReference type="PROSITE" id="PS51278"/>
    </source>
</evidence>
<evidence type="ECO:0000256" key="10">
    <source>
        <dbReference type="PIRSR" id="PIRSR000485-2"/>
    </source>
</evidence>
<dbReference type="PROSITE" id="PS51278">
    <property type="entry name" value="GATASE_TYPE_2"/>
    <property type="match status" value="1"/>
</dbReference>
<evidence type="ECO:0000256" key="8">
    <source>
        <dbReference type="PIRNR" id="PIRNR000485"/>
    </source>
</evidence>
<dbReference type="NCBIfam" id="TIGR01134">
    <property type="entry name" value="purF"/>
    <property type="match status" value="1"/>
</dbReference>
<dbReference type="GO" id="GO:0006189">
    <property type="term" value="P:'de novo' IMP biosynthetic process"/>
    <property type="evidence" value="ECO:0007669"/>
    <property type="project" value="UniProtKB-UniRule"/>
</dbReference>
<dbReference type="PANTHER" id="PTHR11907">
    <property type="entry name" value="AMIDOPHOSPHORIBOSYLTRANSFERASE"/>
    <property type="match status" value="1"/>
</dbReference>
<dbReference type="Proteomes" id="UP000295375">
    <property type="component" value="Unassembled WGS sequence"/>
</dbReference>
<feature type="binding site" evidence="7 10">
    <location>
        <position position="365"/>
    </location>
    <ligand>
        <name>Mg(2+)</name>
        <dbReference type="ChEBI" id="CHEBI:18420"/>
    </ligand>
</feature>
<keyword evidence="14" id="KW-1185">Reference proteome</keyword>
<dbReference type="GO" id="GO:0000287">
    <property type="term" value="F:magnesium ion binding"/>
    <property type="evidence" value="ECO:0007669"/>
    <property type="project" value="UniProtKB-UniRule"/>
</dbReference>
<dbReference type="Pfam" id="PF00156">
    <property type="entry name" value="Pribosyltran"/>
    <property type="match status" value="1"/>
</dbReference>
<dbReference type="UniPathway" id="UPA00074">
    <property type="reaction ID" value="UER00124"/>
</dbReference>
<protein>
    <recommendedName>
        <fullName evidence="7">Amidophosphoribosyltransferase</fullName>
        <shortName evidence="7">ATase</shortName>
        <ecNumber evidence="7">2.4.2.14</ecNumber>
    </recommendedName>
    <alternativeName>
        <fullName evidence="7">Glutamine phosphoribosylpyrophosphate amidotransferase</fullName>
        <shortName evidence="7">GPATase</shortName>
    </alternativeName>
</protein>
<evidence type="ECO:0000256" key="4">
    <source>
        <dbReference type="ARBA" id="ARBA00022679"/>
    </source>
</evidence>
<evidence type="ECO:0000313" key="13">
    <source>
        <dbReference type="EMBL" id="TDQ45081.1"/>
    </source>
</evidence>
<dbReference type="AlphaFoldDB" id="A0A4R6UED4"/>
<feature type="region of interest" description="Disordered" evidence="11">
    <location>
        <begin position="480"/>
        <end position="506"/>
    </location>
</feature>
<dbReference type="Gene3D" id="3.40.50.2020">
    <property type="match status" value="1"/>
</dbReference>
<reference evidence="13 14" key="1">
    <citation type="submission" date="2019-03" db="EMBL/GenBank/DDBJ databases">
        <title>Genomic Encyclopedia of Type Strains, Phase IV (KMG-IV): sequencing the most valuable type-strain genomes for metagenomic binning, comparative biology and taxonomic classification.</title>
        <authorList>
            <person name="Goeker M."/>
        </authorList>
    </citation>
    <scope>NUCLEOTIDE SEQUENCE [LARGE SCALE GENOMIC DNA]</scope>
    <source>
        <strain evidence="13 14">DSM 103792</strain>
    </source>
</reference>
<keyword evidence="7 10" id="KW-0460">Magnesium</keyword>
<evidence type="ECO:0000256" key="6">
    <source>
        <dbReference type="ARBA" id="ARBA00022962"/>
    </source>
</evidence>
<dbReference type="SUPFAM" id="SSF53271">
    <property type="entry name" value="PRTase-like"/>
    <property type="match status" value="1"/>
</dbReference>
<comment type="function">
    <text evidence="7">Catalyzes the formation of phosphoribosylamine from phosphoribosylpyrophosphate (PRPP) and glutamine.</text>
</comment>
<dbReference type="PIRSF" id="PIRSF000485">
    <property type="entry name" value="Amd_phspho_trans"/>
    <property type="match status" value="1"/>
</dbReference>
<dbReference type="InterPro" id="IPR035584">
    <property type="entry name" value="PurF_N"/>
</dbReference>
<dbReference type="InterPro" id="IPR000836">
    <property type="entry name" value="PRTase_dom"/>
</dbReference>
<proteinExistence type="inferred from homology"/>
<dbReference type="GO" id="GO:0009113">
    <property type="term" value="P:purine nucleobase biosynthetic process"/>
    <property type="evidence" value="ECO:0007669"/>
    <property type="project" value="UniProtKB-UniRule"/>
</dbReference>
<comment type="pathway">
    <text evidence="1 7 8">Purine metabolism; IMP biosynthesis via de novo pathway; N(1)-(5-phospho-D-ribosyl)glycinamide from 5-phospho-alpha-D-ribose 1-diphosphate: step 1/2.</text>
</comment>
<evidence type="ECO:0000256" key="11">
    <source>
        <dbReference type="SAM" id="MobiDB-lite"/>
    </source>
</evidence>
<dbReference type="RefSeq" id="WP_133592873.1">
    <property type="nucleotide sequence ID" value="NZ_CP037953.1"/>
</dbReference>
<evidence type="ECO:0000256" key="5">
    <source>
        <dbReference type="ARBA" id="ARBA00022755"/>
    </source>
</evidence>
<evidence type="ECO:0000256" key="9">
    <source>
        <dbReference type="PIRSR" id="PIRSR000485-1"/>
    </source>
</evidence>
<sequence length="506" mass="55857">MCGIVGIVGKYPVNQSIYDGLTVLQHRGQDAAGIVTESGGRMFLRKANGMVRDVFRQEHMERLQGNIGIGHCRYPTAGSPSSAEAQPLYVNSPYGIVLAHNGNLTNSEQLKRELFETDRRHINTRSDSEVLLNVLAHELQVENTLKLTPANVFNAVARVHKRCKGAYAVVALITGFGLLAFRDPNGIRPAVFGQRETDKGIEYMVASESVALDVLGYTRVRDIHPGEAIYITHDGEFHHQQCATNPVYTPCIFEHVYLARPDSIMDDVSVYKARLRMGEKLAAQIQRDWPDHDIDVVIPIPDTSTTAAMQLANELGLKLRHGFVKNRYIGRTFIMPAQQMRKKSVRSKLNAIDLEFAGKNVLLVDDSIVRGTTSQQIIQMARDAGATKVYFASAAPPVRYPNVYGIDMPAASELVAHGRSEQEICAEIGADKLIYQSLDDLIDCAREGNPHISEFDTSVFNGHYVTGDVDEQYLQALENQRSDSAKSGGKSSSMNDAALIDLQNAD</sequence>
<accession>A0A4R6UED4</accession>
<dbReference type="InterPro" id="IPR005854">
    <property type="entry name" value="PurF"/>
</dbReference>
<comment type="caution">
    <text evidence="7">Lacks conserved residue(s) required for the propagation of feature annotation.</text>
</comment>
<comment type="similarity">
    <text evidence="2 7 8">In the C-terminal section; belongs to the purine/pyrimidine phosphoribosyltransferase family.</text>
</comment>
<evidence type="ECO:0000256" key="1">
    <source>
        <dbReference type="ARBA" id="ARBA00005209"/>
    </source>
</evidence>
<comment type="catalytic activity">
    <reaction evidence="7 8">
        <text>5-phospho-beta-D-ribosylamine + L-glutamate + diphosphate = 5-phospho-alpha-D-ribose 1-diphosphate + L-glutamine + H2O</text>
        <dbReference type="Rhea" id="RHEA:14905"/>
        <dbReference type="ChEBI" id="CHEBI:15377"/>
        <dbReference type="ChEBI" id="CHEBI:29985"/>
        <dbReference type="ChEBI" id="CHEBI:33019"/>
        <dbReference type="ChEBI" id="CHEBI:58017"/>
        <dbReference type="ChEBI" id="CHEBI:58359"/>
        <dbReference type="ChEBI" id="CHEBI:58681"/>
        <dbReference type="EC" id="2.4.2.14"/>
    </reaction>
</comment>
<name>A0A4R6UED4_9GAMM</name>
<gene>
    <name evidence="7" type="primary">purF</name>
    <name evidence="13" type="ORF">EV696_12144</name>
</gene>
<keyword evidence="6 7" id="KW-0315">Glutamine amidotransferase</keyword>
<dbReference type="HAMAP" id="MF_01931">
    <property type="entry name" value="PurF"/>
    <property type="match status" value="1"/>
</dbReference>
<dbReference type="OrthoDB" id="9801213at2"/>
<evidence type="ECO:0000256" key="3">
    <source>
        <dbReference type="ARBA" id="ARBA00022676"/>
    </source>
</evidence>
<dbReference type="InterPro" id="IPR017932">
    <property type="entry name" value="GATase_2_dom"/>
</dbReference>
<dbReference type="EC" id="2.4.2.14" evidence="7"/>
<organism evidence="13 14">
    <name type="scientific">Permianibacter aggregans</name>
    <dbReference type="NCBI Taxonomy" id="1510150"/>
    <lineage>
        <taxon>Bacteria</taxon>
        <taxon>Pseudomonadati</taxon>
        <taxon>Pseudomonadota</taxon>
        <taxon>Gammaproteobacteria</taxon>
        <taxon>Pseudomonadales</taxon>
        <taxon>Pseudomonadaceae</taxon>
        <taxon>Permianibacter</taxon>
    </lineage>
</organism>
<dbReference type="InterPro" id="IPR029057">
    <property type="entry name" value="PRTase-like"/>
</dbReference>
<keyword evidence="5 7" id="KW-0658">Purine biosynthesis</keyword>
<dbReference type="InterPro" id="IPR029055">
    <property type="entry name" value="Ntn_hydrolases_N"/>
</dbReference>
<keyword evidence="3 7" id="KW-0328">Glycosyltransferase</keyword>
<comment type="caution">
    <text evidence="13">The sequence shown here is derived from an EMBL/GenBank/DDBJ whole genome shotgun (WGS) entry which is preliminary data.</text>
</comment>
<evidence type="ECO:0000256" key="7">
    <source>
        <dbReference type="HAMAP-Rule" id="MF_01931"/>
    </source>
</evidence>
<dbReference type="CDD" id="cd06223">
    <property type="entry name" value="PRTases_typeI"/>
    <property type="match status" value="1"/>
</dbReference>
<dbReference type="SUPFAM" id="SSF56235">
    <property type="entry name" value="N-terminal nucleophile aminohydrolases (Ntn hydrolases)"/>
    <property type="match status" value="1"/>
</dbReference>
<feature type="domain" description="Glutamine amidotransferase type-2" evidence="12">
    <location>
        <begin position="2"/>
        <end position="234"/>
    </location>
</feature>
<comment type="cofactor">
    <cofactor evidence="7 10">
        <name>Mg(2+)</name>
        <dbReference type="ChEBI" id="CHEBI:18420"/>
    </cofactor>
    <text evidence="7 10">Binds 1 Mg(2+) ion per subunit.</text>
</comment>
<feature type="binding site" evidence="7 10">
    <location>
        <position position="303"/>
    </location>
    <ligand>
        <name>Mg(2+)</name>
        <dbReference type="ChEBI" id="CHEBI:18420"/>
    </ligand>
</feature>
<dbReference type="GO" id="GO:0004044">
    <property type="term" value="F:amidophosphoribosyltransferase activity"/>
    <property type="evidence" value="ECO:0007669"/>
    <property type="project" value="UniProtKB-UniRule"/>
</dbReference>
<dbReference type="EMBL" id="SNYM01000021">
    <property type="protein sequence ID" value="TDQ45081.1"/>
    <property type="molecule type" value="Genomic_DNA"/>
</dbReference>
<evidence type="ECO:0000313" key="14">
    <source>
        <dbReference type="Proteomes" id="UP000295375"/>
    </source>
</evidence>
<evidence type="ECO:0000256" key="2">
    <source>
        <dbReference type="ARBA" id="ARBA00010138"/>
    </source>
</evidence>
<feature type="binding site" evidence="7 10">
    <location>
        <position position="366"/>
    </location>
    <ligand>
        <name>Mg(2+)</name>
        <dbReference type="ChEBI" id="CHEBI:18420"/>
    </ligand>
</feature>
<keyword evidence="4 7" id="KW-0808">Transferase</keyword>
<feature type="active site" description="Nucleophile" evidence="7 9">
    <location>
        <position position="2"/>
    </location>
</feature>
<keyword evidence="7 10" id="KW-0479">Metal-binding</keyword>
<dbReference type="Gene3D" id="3.60.20.10">
    <property type="entry name" value="Glutamine Phosphoribosylpyrophosphate, subunit 1, domain 1"/>
    <property type="match status" value="1"/>
</dbReference>
<dbReference type="Pfam" id="PF13522">
    <property type="entry name" value="GATase_6"/>
    <property type="match status" value="1"/>
</dbReference>
<dbReference type="CDD" id="cd00715">
    <property type="entry name" value="GPATase_N"/>
    <property type="match status" value="1"/>
</dbReference>